<evidence type="ECO:0000313" key="1">
    <source>
        <dbReference type="EMBL" id="CAD8215163.1"/>
    </source>
</evidence>
<reference evidence="1" key="1">
    <citation type="submission" date="2021-01" db="EMBL/GenBank/DDBJ databases">
        <authorList>
            <consortium name="Genoscope - CEA"/>
            <person name="William W."/>
        </authorList>
    </citation>
    <scope>NUCLEOTIDE SEQUENCE</scope>
</reference>
<dbReference type="EMBL" id="CAJJDP010000214">
    <property type="protein sequence ID" value="CAD8215163.1"/>
    <property type="molecule type" value="Genomic_DNA"/>
</dbReference>
<organism evidence="1 2">
    <name type="scientific">Paramecium octaurelia</name>
    <dbReference type="NCBI Taxonomy" id="43137"/>
    <lineage>
        <taxon>Eukaryota</taxon>
        <taxon>Sar</taxon>
        <taxon>Alveolata</taxon>
        <taxon>Ciliophora</taxon>
        <taxon>Intramacronucleata</taxon>
        <taxon>Oligohymenophorea</taxon>
        <taxon>Peniculida</taxon>
        <taxon>Parameciidae</taxon>
        <taxon>Paramecium</taxon>
    </lineage>
</organism>
<name>A0A8S1YN10_PAROT</name>
<accession>A0A8S1YN10</accession>
<evidence type="ECO:0000313" key="2">
    <source>
        <dbReference type="Proteomes" id="UP000683925"/>
    </source>
</evidence>
<comment type="caution">
    <text evidence="1">The sequence shown here is derived from an EMBL/GenBank/DDBJ whole genome shotgun (WGS) entry which is preliminary data.</text>
</comment>
<dbReference type="Proteomes" id="UP000683925">
    <property type="component" value="Unassembled WGS sequence"/>
</dbReference>
<protein>
    <submittedName>
        <fullName evidence="1">Uncharacterized protein</fullName>
    </submittedName>
</protein>
<gene>
    <name evidence="1" type="ORF">POCTA_138.1.T2100011</name>
</gene>
<proteinExistence type="predicted"/>
<keyword evidence="2" id="KW-1185">Reference proteome</keyword>
<sequence>MRLIQQGFDFGIKTHEQIILKFSPLTRRIAMRCKQKMVMSQDQQQYNFLPDWFQKFEYIHWVIIHRIISKMGTLQSQKFKPILYAIRKMEIDDLNNKFKYRLINN</sequence>
<dbReference type="AlphaFoldDB" id="A0A8S1YN10"/>